<dbReference type="OrthoDB" id="250241at2759"/>
<protein>
    <submittedName>
        <fullName evidence="2">Uncharacterized protein</fullName>
    </submittedName>
</protein>
<dbReference type="Proteomes" id="UP000007350">
    <property type="component" value="Unassembled WGS sequence"/>
</dbReference>
<reference evidence="2 3" key="1">
    <citation type="journal article" date="2012" name="BMC Genomics">
        <title>Comparative genomic analysis of human infective Trypanosoma cruzi lineages with the bat-restricted subspecies T. cruzi marinkellei.</title>
        <authorList>
            <person name="Franzen O."/>
            <person name="Talavera-Lopez C."/>
            <person name="Ochaya S."/>
            <person name="Butler C.E."/>
            <person name="Messenger L.A."/>
            <person name="Lewis M.D."/>
            <person name="Llewellyn M.S."/>
            <person name="Marinkelle C.J."/>
            <person name="Tyler K.M."/>
            <person name="Miles M.A."/>
            <person name="Andersson B."/>
        </authorList>
    </citation>
    <scope>NUCLEOTIDE SEQUENCE [LARGE SCALE GENOMIC DNA]</scope>
    <source>
        <strain evidence="2 3">B7</strain>
    </source>
</reference>
<accession>K2NNU8</accession>
<sequence length="354" mass="38235">MMPQEASRHKAAHFHPYGCEMENDFTSLAMNGTAVVPCSVERLRASSWMSDADRLMDVVDTASITPSLHPWWRRHVDGPIPASVFYSSVRTTPSTFPRAAQTSSFFHSAHDAVGDADCHEYHHRGDSALQRFWTTQENATGGNVQGAPESPQPATAWYQLNYGIPVSSGVLEQPYNIIEGADAPLAAPVARPSPERAAAPAVFMRDADLVVDRPAPLEETSGGIREELLALRRRLDAVEAACCLHPSSGDRRRVEATPPPPPQLSSVEETAAPMASVTASPAAPSSAPRSREPSASVTLERLMNAVRRARVRVKEQEQKRQMSSVSSALLNTDASFSTVKETGGGTPERGSQTT</sequence>
<feature type="region of interest" description="Disordered" evidence="1">
    <location>
        <begin position="311"/>
        <end position="354"/>
    </location>
</feature>
<proteinExistence type="predicted"/>
<feature type="compositionally biased region" description="Low complexity" evidence="1">
    <location>
        <begin position="270"/>
        <end position="297"/>
    </location>
</feature>
<dbReference type="AlphaFoldDB" id="K2NNU8"/>
<organism evidence="2 3">
    <name type="scientific">Trypanosoma cruzi marinkellei</name>
    <dbReference type="NCBI Taxonomy" id="85056"/>
    <lineage>
        <taxon>Eukaryota</taxon>
        <taxon>Discoba</taxon>
        <taxon>Euglenozoa</taxon>
        <taxon>Kinetoplastea</taxon>
        <taxon>Metakinetoplastina</taxon>
        <taxon>Trypanosomatida</taxon>
        <taxon>Trypanosomatidae</taxon>
        <taxon>Trypanosoma</taxon>
        <taxon>Schizotrypanum</taxon>
    </lineage>
</organism>
<keyword evidence="3" id="KW-1185">Reference proteome</keyword>
<dbReference type="EMBL" id="AHKC01012011">
    <property type="protein sequence ID" value="EKF30522.1"/>
    <property type="molecule type" value="Genomic_DNA"/>
</dbReference>
<comment type="caution">
    <text evidence="2">The sequence shown here is derived from an EMBL/GenBank/DDBJ whole genome shotgun (WGS) entry which is preliminary data.</text>
</comment>
<feature type="region of interest" description="Disordered" evidence="1">
    <location>
        <begin position="248"/>
        <end position="298"/>
    </location>
</feature>
<evidence type="ECO:0000256" key="1">
    <source>
        <dbReference type="SAM" id="MobiDB-lite"/>
    </source>
</evidence>
<evidence type="ECO:0000313" key="3">
    <source>
        <dbReference type="Proteomes" id="UP000007350"/>
    </source>
</evidence>
<gene>
    <name evidence="2" type="ORF">MOQ_005665</name>
</gene>
<feature type="compositionally biased region" description="Polar residues" evidence="1">
    <location>
        <begin position="321"/>
        <end position="340"/>
    </location>
</feature>
<evidence type="ECO:0000313" key="2">
    <source>
        <dbReference type="EMBL" id="EKF30522.1"/>
    </source>
</evidence>
<name>K2NNU8_TRYCR</name>